<dbReference type="AlphaFoldDB" id="A0A8J2RX77"/>
<dbReference type="Proteomes" id="UP000789390">
    <property type="component" value="Unassembled WGS sequence"/>
</dbReference>
<accession>A0A8J2RX77</accession>
<proteinExistence type="predicted"/>
<comment type="caution">
    <text evidence="1">The sequence shown here is derived from an EMBL/GenBank/DDBJ whole genome shotgun (WGS) entry which is preliminary data.</text>
</comment>
<dbReference type="OrthoDB" id="66977at2759"/>
<protein>
    <submittedName>
        <fullName evidence="1">Uncharacterized protein</fullName>
    </submittedName>
</protein>
<evidence type="ECO:0000313" key="1">
    <source>
        <dbReference type="EMBL" id="CAH0108431.1"/>
    </source>
</evidence>
<organism evidence="1 2">
    <name type="scientific">Daphnia galeata</name>
    <dbReference type="NCBI Taxonomy" id="27404"/>
    <lineage>
        <taxon>Eukaryota</taxon>
        <taxon>Metazoa</taxon>
        <taxon>Ecdysozoa</taxon>
        <taxon>Arthropoda</taxon>
        <taxon>Crustacea</taxon>
        <taxon>Branchiopoda</taxon>
        <taxon>Diplostraca</taxon>
        <taxon>Cladocera</taxon>
        <taxon>Anomopoda</taxon>
        <taxon>Daphniidae</taxon>
        <taxon>Daphnia</taxon>
    </lineage>
</organism>
<keyword evidence="2" id="KW-1185">Reference proteome</keyword>
<sequence>MRVHLGKLVMLGYLFNILEDCIIMSARLSSSKNICTSLHRKKLQAYQVKMSWAEGSFGDPITILNAYQAYKNLERQDQLNRSGETKGM</sequence>
<dbReference type="EMBL" id="CAKKLH010000284">
    <property type="protein sequence ID" value="CAH0108431.1"/>
    <property type="molecule type" value="Genomic_DNA"/>
</dbReference>
<name>A0A8J2RX77_9CRUS</name>
<evidence type="ECO:0000313" key="2">
    <source>
        <dbReference type="Proteomes" id="UP000789390"/>
    </source>
</evidence>
<reference evidence="1" key="1">
    <citation type="submission" date="2021-11" db="EMBL/GenBank/DDBJ databases">
        <authorList>
            <person name="Schell T."/>
        </authorList>
    </citation>
    <scope>NUCLEOTIDE SEQUENCE</scope>
    <source>
        <strain evidence="1">M5</strain>
    </source>
</reference>
<gene>
    <name evidence="1" type="ORF">DGAL_LOCUS11812</name>
</gene>